<sequence>MSYVVLCNTGSDSLSKINTESLKVEDLYLSTGENPFGPHGLSLYEDKILVANNYNNSISIVNIFDFKEEKNLYIGAHPNDIKAYNDLAYVACGESNSLIVYDLINERVNFEIPTGKFPHNISLLKEENLIFVSNMSDDSITVIDILKNTIIKKIKVESTPIKIITSKSKQYLYVCMSCLGNDKKGSIGIISLKNLELINKITVGFSPVDVFEEENHIYVSNLCDGTISIIDLKQFIEENIIIVGGMPRGIVKVKEKIFVGDYLNGILKIIDLKNGKIKVIPVGIEPNDITFIEN</sequence>
<dbReference type="InterPro" id="IPR051200">
    <property type="entry name" value="Host-pathogen_enzymatic-act"/>
</dbReference>
<dbReference type="Proteomes" id="UP000191154">
    <property type="component" value="Unassembled WGS sequence"/>
</dbReference>
<dbReference type="AlphaFoldDB" id="A0A1S8MYK8"/>
<dbReference type="STRING" id="169679.CSACC_27570"/>
<dbReference type="PANTHER" id="PTHR47197">
    <property type="entry name" value="PROTEIN NIRF"/>
    <property type="match status" value="1"/>
</dbReference>
<reference evidence="1 2" key="1">
    <citation type="submission" date="2016-05" db="EMBL/GenBank/DDBJ databases">
        <title>Microbial solvent formation.</title>
        <authorList>
            <person name="Poehlein A."/>
            <person name="Montoya Solano J.D."/>
            <person name="Flitsch S."/>
            <person name="Krabben P."/>
            <person name="Duerre P."/>
            <person name="Daniel R."/>
        </authorList>
    </citation>
    <scope>NUCLEOTIDE SEQUENCE [LARGE SCALE GENOMIC DNA]</scope>
    <source>
        <strain evidence="1 2">L1-8</strain>
    </source>
</reference>
<organism evidence="1 2">
    <name type="scientific">Clostridium saccharobutylicum</name>
    <dbReference type="NCBI Taxonomy" id="169679"/>
    <lineage>
        <taxon>Bacteria</taxon>
        <taxon>Bacillati</taxon>
        <taxon>Bacillota</taxon>
        <taxon>Clostridia</taxon>
        <taxon>Eubacteriales</taxon>
        <taxon>Clostridiaceae</taxon>
        <taxon>Clostridium</taxon>
    </lineage>
</organism>
<comment type="caution">
    <text evidence="1">The sequence shown here is derived from an EMBL/GenBank/DDBJ whole genome shotgun (WGS) entry which is preliminary data.</text>
</comment>
<name>A0A1S8MYK8_CLOSA</name>
<dbReference type="InterPro" id="IPR015943">
    <property type="entry name" value="WD40/YVTN_repeat-like_dom_sf"/>
</dbReference>
<dbReference type="EMBL" id="LZYZ01000007">
    <property type="protein sequence ID" value="OOM09262.1"/>
    <property type="molecule type" value="Genomic_DNA"/>
</dbReference>
<evidence type="ECO:0008006" key="3">
    <source>
        <dbReference type="Google" id="ProtNLM"/>
    </source>
</evidence>
<evidence type="ECO:0000313" key="2">
    <source>
        <dbReference type="Proteomes" id="UP000191154"/>
    </source>
</evidence>
<protein>
    <recommendedName>
        <fullName evidence="3">Cytochrome D1 heme domain protein</fullName>
    </recommendedName>
</protein>
<gene>
    <name evidence="1" type="ORF">CLOSAC_35430</name>
</gene>
<evidence type="ECO:0000313" key="1">
    <source>
        <dbReference type="EMBL" id="OOM09262.1"/>
    </source>
</evidence>
<dbReference type="PANTHER" id="PTHR47197:SF3">
    <property type="entry name" value="DIHYDRO-HEME D1 DEHYDROGENASE"/>
    <property type="match status" value="1"/>
</dbReference>
<dbReference type="InterPro" id="IPR011045">
    <property type="entry name" value="N2O_reductase_N"/>
</dbReference>
<dbReference type="RefSeq" id="WP_077866586.1">
    <property type="nucleotide sequence ID" value="NZ_LZYZ01000007.1"/>
</dbReference>
<dbReference type="SUPFAM" id="SSF50974">
    <property type="entry name" value="Nitrous oxide reductase, N-terminal domain"/>
    <property type="match status" value="1"/>
</dbReference>
<accession>A0A1S8MYK8</accession>
<proteinExistence type="predicted"/>
<dbReference type="Gene3D" id="2.130.10.10">
    <property type="entry name" value="YVTN repeat-like/Quinoprotein amine dehydrogenase"/>
    <property type="match status" value="2"/>
</dbReference>